<comment type="caution">
    <text evidence="1">The sequence shown here is derived from an EMBL/GenBank/DDBJ whole genome shotgun (WGS) entry which is preliminary data.</text>
</comment>
<dbReference type="PANTHER" id="PTHR47018">
    <property type="entry name" value="CXC DOMAIN-CONTAINING PROTEIN-RELATED"/>
    <property type="match status" value="1"/>
</dbReference>
<dbReference type="Proteomes" id="UP000828390">
    <property type="component" value="Unassembled WGS sequence"/>
</dbReference>
<dbReference type="PANTHER" id="PTHR47018:SF1">
    <property type="entry name" value="TESMIN_TSO1-LIKE CXC DOMAIN-CONTAINING PROTEIN"/>
    <property type="match status" value="1"/>
</dbReference>
<accession>A0A9D3Y500</accession>
<keyword evidence="2" id="KW-1185">Reference proteome</keyword>
<reference evidence="1" key="1">
    <citation type="journal article" date="2019" name="bioRxiv">
        <title>The Genome of the Zebra Mussel, Dreissena polymorpha: A Resource for Invasive Species Research.</title>
        <authorList>
            <person name="McCartney M.A."/>
            <person name="Auch B."/>
            <person name="Kono T."/>
            <person name="Mallez S."/>
            <person name="Zhang Y."/>
            <person name="Obille A."/>
            <person name="Becker A."/>
            <person name="Abrahante J.E."/>
            <person name="Garbe J."/>
            <person name="Badalamenti J.P."/>
            <person name="Herman A."/>
            <person name="Mangelson H."/>
            <person name="Liachko I."/>
            <person name="Sullivan S."/>
            <person name="Sone E.D."/>
            <person name="Koren S."/>
            <person name="Silverstein K.A.T."/>
            <person name="Beckman K.B."/>
            <person name="Gohl D.M."/>
        </authorList>
    </citation>
    <scope>NUCLEOTIDE SEQUENCE</scope>
    <source>
        <strain evidence="1">Duluth1</strain>
        <tissue evidence="1">Whole animal</tissue>
    </source>
</reference>
<protein>
    <submittedName>
        <fullName evidence="1">Uncharacterized protein</fullName>
    </submittedName>
</protein>
<evidence type="ECO:0000313" key="2">
    <source>
        <dbReference type="Proteomes" id="UP000828390"/>
    </source>
</evidence>
<gene>
    <name evidence="1" type="ORF">DPMN_191404</name>
</gene>
<reference evidence="1" key="2">
    <citation type="submission" date="2020-11" db="EMBL/GenBank/DDBJ databases">
        <authorList>
            <person name="McCartney M.A."/>
            <person name="Auch B."/>
            <person name="Kono T."/>
            <person name="Mallez S."/>
            <person name="Becker A."/>
            <person name="Gohl D.M."/>
            <person name="Silverstein K.A.T."/>
            <person name="Koren S."/>
            <person name="Bechman K.B."/>
            <person name="Herman A."/>
            <person name="Abrahante J.E."/>
            <person name="Garbe J."/>
        </authorList>
    </citation>
    <scope>NUCLEOTIDE SEQUENCE</scope>
    <source>
        <strain evidence="1">Duluth1</strain>
        <tissue evidence="1">Whole animal</tissue>
    </source>
</reference>
<dbReference type="AlphaFoldDB" id="A0A9D3Y500"/>
<name>A0A9D3Y500_DREPO</name>
<organism evidence="1 2">
    <name type="scientific">Dreissena polymorpha</name>
    <name type="common">Zebra mussel</name>
    <name type="synonym">Mytilus polymorpha</name>
    <dbReference type="NCBI Taxonomy" id="45954"/>
    <lineage>
        <taxon>Eukaryota</taxon>
        <taxon>Metazoa</taxon>
        <taxon>Spiralia</taxon>
        <taxon>Lophotrochozoa</taxon>
        <taxon>Mollusca</taxon>
        <taxon>Bivalvia</taxon>
        <taxon>Autobranchia</taxon>
        <taxon>Heteroconchia</taxon>
        <taxon>Euheterodonta</taxon>
        <taxon>Imparidentia</taxon>
        <taxon>Neoheterodontei</taxon>
        <taxon>Myida</taxon>
        <taxon>Dreissenoidea</taxon>
        <taxon>Dreissenidae</taxon>
        <taxon>Dreissena</taxon>
    </lineage>
</organism>
<sequence>MFLDNTASASRTSKLWVDCLIKAVFLIMMYVRAKREGDLPLHLTSVKLMLPYFFAAAHPNYARFFLYYLRSPEKMSESAQEKFLKGEHVMRHVPGVWNAAGSDMFIETTFMRYGHGKKKIIGSTLQP</sequence>
<evidence type="ECO:0000313" key="1">
    <source>
        <dbReference type="EMBL" id="KAH3691989.1"/>
    </source>
</evidence>
<dbReference type="EMBL" id="JAIWYP010000027">
    <property type="protein sequence ID" value="KAH3691989.1"/>
    <property type="molecule type" value="Genomic_DNA"/>
</dbReference>
<proteinExistence type="predicted"/>